<feature type="region of interest" description="Disordered" evidence="2">
    <location>
        <begin position="239"/>
        <end position="327"/>
    </location>
</feature>
<dbReference type="InterPro" id="IPR040256">
    <property type="entry name" value="At4g02000-like"/>
</dbReference>
<dbReference type="InterPro" id="IPR036875">
    <property type="entry name" value="Znf_CCHC_sf"/>
</dbReference>
<dbReference type="GO" id="GO:0003676">
    <property type="term" value="F:nucleic acid binding"/>
    <property type="evidence" value="ECO:0007669"/>
    <property type="project" value="InterPro"/>
</dbReference>
<proteinExistence type="predicted"/>
<protein>
    <recommendedName>
        <fullName evidence="3">CCHC-type domain-containing protein</fullName>
    </recommendedName>
</protein>
<organism evidence="4 5">
    <name type="scientific">Arachis hypogaea</name>
    <name type="common">Peanut</name>
    <dbReference type="NCBI Taxonomy" id="3818"/>
    <lineage>
        <taxon>Eukaryota</taxon>
        <taxon>Viridiplantae</taxon>
        <taxon>Streptophyta</taxon>
        <taxon>Embryophyta</taxon>
        <taxon>Tracheophyta</taxon>
        <taxon>Spermatophyta</taxon>
        <taxon>Magnoliopsida</taxon>
        <taxon>eudicotyledons</taxon>
        <taxon>Gunneridae</taxon>
        <taxon>Pentapetalae</taxon>
        <taxon>rosids</taxon>
        <taxon>fabids</taxon>
        <taxon>Fabales</taxon>
        <taxon>Fabaceae</taxon>
        <taxon>Papilionoideae</taxon>
        <taxon>50 kb inversion clade</taxon>
        <taxon>dalbergioids sensu lato</taxon>
        <taxon>Dalbergieae</taxon>
        <taxon>Pterocarpus clade</taxon>
        <taxon>Arachis</taxon>
    </lineage>
</organism>
<dbReference type="EMBL" id="SDMP01000009">
    <property type="protein sequence ID" value="RYR36429.1"/>
    <property type="molecule type" value="Genomic_DNA"/>
</dbReference>
<feature type="compositionally biased region" description="Basic and acidic residues" evidence="2">
    <location>
        <begin position="301"/>
        <end position="319"/>
    </location>
</feature>
<feature type="compositionally biased region" description="Basic and acidic residues" evidence="2">
    <location>
        <begin position="398"/>
        <end position="413"/>
    </location>
</feature>
<feature type="compositionally biased region" description="Basic and acidic residues" evidence="2">
    <location>
        <begin position="279"/>
        <end position="291"/>
    </location>
</feature>
<dbReference type="InterPro" id="IPR001878">
    <property type="entry name" value="Znf_CCHC"/>
</dbReference>
<evidence type="ECO:0000313" key="4">
    <source>
        <dbReference type="EMBL" id="RYR36429.1"/>
    </source>
</evidence>
<keyword evidence="1" id="KW-0863">Zinc-finger</keyword>
<keyword evidence="5" id="KW-1185">Reference proteome</keyword>
<keyword evidence="1" id="KW-0479">Metal-binding</keyword>
<feature type="compositionally biased region" description="Basic and acidic residues" evidence="2">
    <location>
        <begin position="360"/>
        <end position="380"/>
    </location>
</feature>
<dbReference type="Pfam" id="PF14392">
    <property type="entry name" value="zf-CCHC_4"/>
    <property type="match status" value="1"/>
</dbReference>
<sequence>MTRPNMGTDPIEGTTITLNSHPSPGFKANSFNLIGKIITDRELKYKAIKNSILGMWGNPKDVTISEVGRNKILISFKDSRTGNRFLRNGPWNVKGHLMNLQRWLYGESILDVSHDFMEFWIQVHGLPVERLNAETAKIIGDMIGIVGEVEDPIKEGTLQRNFLRLRVAINITQPLQTGFWLNRGNKPKSWISFQYERLQDNYCFKCGIIGHEKRNCDKPQAMACWDPTKPKYGVELGTERARPLHSPREEEALEQQIRENEAARGDQTLEDEGVNSKSTENDPKNQWVKEVEEIEVTSGEIKIKETDGRGGEKMEEQRGDIPLPQGRWPEDRDIRLLNILGTAAHNLRGIKGRSVMGGKEVSRKEKWTGPEGISQEKTRIQDGPSNWMRPNSPQVQDNRSKEMIEGKSNDKGLSKPQYPINLIHPGQDTIRAQRGGDCQYDHPANPLSGPSKQEMEKEGRQNEEGQEGDKNNVNLRWATREEAGKWEKKMSQEKKQAYKNQDGVTYYVELAPEDEFAESEASNKVNKDMKIWEEILSIGMQYNLKIKRKREHSEIKALTNSNWDDDQESRNSKRNKAVAQKGNNMDLDEQEPTYKAEEAGPHMPPPQP</sequence>
<dbReference type="SUPFAM" id="SSF57756">
    <property type="entry name" value="Retrovirus zinc finger-like domains"/>
    <property type="match status" value="1"/>
</dbReference>
<dbReference type="PROSITE" id="PS50158">
    <property type="entry name" value="ZF_CCHC"/>
    <property type="match status" value="1"/>
</dbReference>
<comment type="caution">
    <text evidence="4">The sequence shown here is derived from an EMBL/GenBank/DDBJ whole genome shotgun (WGS) entry which is preliminary data.</text>
</comment>
<dbReference type="InterPro" id="IPR025558">
    <property type="entry name" value="DUF4283"/>
</dbReference>
<dbReference type="InterPro" id="IPR025836">
    <property type="entry name" value="Zn_knuckle_CX2CX4HX4C"/>
</dbReference>
<reference evidence="4 5" key="1">
    <citation type="submission" date="2019-01" db="EMBL/GenBank/DDBJ databases">
        <title>Sequencing of cultivated peanut Arachis hypogaea provides insights into genome evolution and oil improvement.</title>
        <authorList>
            <person name="Chen X."/>
        </authorList>
    </citation>
    <scope>NUCLEOTIDE SEQUENCE [LARGE SCALE GENOMIC DNA]</scope>
    <source>
        <strain evidence="5">cv. Fuhuasheng</strain>
        <tissue evidence="4">Leaves</tissue>
    </source>
</reference>
<dbReference type="PANTHER" id="PTHR31286">
    <property type="entry name" value="GLYCINE-RICH CELL WALL STRUCTURAL PROTEIN 1.8-LIKE"/>
    <property type="match status" value="1"/>
</dbReference>
<feature type="region of interest" description="Disordered" evidence="2">
    <location>
        <begin position="355"/>
        <end position="476"/>
    </location>
</feature>
<name>A0A445BCP6_ARAHY</name>
<evidence type="ECO:0000313" key="5">
    <source>
        <dbReference type="Proteomes" id="UP000289738"/>
    </source>
</evidence>
<keyword evidence="1" id="KW-0862">Zinc</keyword>
<feature type="domain" description="CCHC-type" evidence="3">
    <location>
        <begin position="203"/>
        <end position="218"/>
    </location>
</feature>
<evidence type="ECO:0000259" key="3">
    <source>
        <dbReference type="PROSITE" id="PS50158"/>
    </source>
</evidence>
<gene>
    <name evidence="4" type="ORF">Ahy_A09g041390</name>
</gene>
<dbReference type="Proteomes" id="UP000289738">
    <property type="component" value="Chromosome A09"/>
</dbReference>
<feature type="region of interest" description="Disordered" evidence="2">
    <location>
        <begin position="1"/>
        <end position="21"/>
    </location>
</feature>
<feature type="compositionally biased region" description="Basic and acidic residues" evidence="2">
    <location>
        <begin position="453"/>
        <end position="470"/>
    </location>
</feature>
<dbReference type="GO" id="GO:0008270">
    <property type="term" value="F:zinc ion binding"/>
    <property type="evidence" value="ECO:0007669"/>
    <property type="project" value="UniProtKB-KW"/>
</dbReference>
<evidence type="ECO:0000256" key="2">
    <source>
        <dbReference type="SAM" id="MobiDB-lite"/>
    </source>
</evidence>
<dbReference type="PANTHER" id="PTHR31286:SF178">
    <property type="entry name" value="DUF4283 DOMAIN-CONTAINING PROTEIN"/>
    <property type="match status" value="1"/>
</dbReference>
<dbReference type="AlphaFoldDB" id="A0A445BCP6"/>
<evidence type="ECO:0000256" key="1">
    <source>
        <dbReference type="PROSITE-ProRule" id="PRU00047"/>
    </source>
</evidence>
<accession>A0A445BCP6</accession>
<feature type="compositionally biased region" description="Polar residues" evidence="2">
    <location>
        <begin position="388"/>
        <end position="397"/>
    </location>
</feature>
<feature type="compositionally biased region" description="Basic and acidic residues" evidence="2">
    <location>
        <begin position="239"/>
        <end position="264"/>
    </location>
</feature>
<dbReference type="Pfam" id="PF14111">
    <property type="entry name" value="DUF4283"/>
    <property type="match status" value="1"/>
</dbReference>
<feature type="region of interest" description="Disordered" evidence="2">
    <location>
        <begin position="555"/>
        <end position="608"/>
    </location>
</feature>